<gene>
    <name evidence="1" type="ORF">EYF80_043554</name>
</gene>
<evidence type="ECO:0000313" key="1">
    <source>
        <dbReference type="EMBL" id="TNN46241.1"/>
    </source>
</evidence>
<proteinExistence type="predicted"/>
<name>A0A4Z2FZ29_9TELE</name>
<evidence type="ECO:0000313" key="2">
    <source>
        <dbReference type="Proteomes" id="UP000314294"/>
    </source>
</evidence>
<keyword evidence="2" id="KW-1185">Reference proteome</keyword>
<comment type="caution">
    <text evidence="1">The sequence shown here is derived from an EMBL/GenBank/DDBJ whole genome shotgun (WGS) entry which is preliminary data.</text>
</comment>
<sequence>MVFASSSSSLINHKRRDIRLRLSRGALKSTTLHRQREATEIAFPAQISFANNYLPFIADHPADGGLDNSHATMHHVCFNMLTKRRSWTCCRIDGRV</sequence>
<organism evidence="1 2">
    <name type="scientific">Liparis tanakae</name>
    <name type="common">Tanaka's snailfish</name>
    <dbReference type="NCBI Taxonomy" id="230148"/>
    <lineage>
        <taxon>Eukaryota</taxon>
        <taxon>Metazoa</taxon>
        <taxon>Chordata</taxon>
        <taxon>Craniata</taxon>
        <taxon>Vertebrata</taxon>
        <taxon>Euteleostomi</taxon>
        <taxon>Actinopterygii</taxon>
        <taxon>Neopterygii</taxon>
        <taxon>Teleostei</taxon>
        <taxon>Neoteleostei</taxon>
        <taxon>Acanthomorphata</taxon>
        <taxon>Eupercaria</taxon>
        <taxon>Perciformes</taxon>
        <taxon>Cottioidei</taxon>
        <taxon>Cottales</taxon>
        <taxon>Liparidae</taxon>
        <taxon>Liparis</taxon>
    </lineage>
</organism>
<reference evidence="1 2" key="1">
    <citation type="submission" date="2019-03" db="EMBL/GenBank/DDBJ databases">
        <title>First draft genome of Liparis tanakae, snailfish: a comprehensive survey of snailfish specific genes.</title>
        <authorList>
            <person name="Kim W."/>
            <person name="Song I."/>
            <person name="Jeong J.-H."/>
            <person name="Kim D."/>
            <person name="Kim S."/>
            <person name="Ryu S."/>
            <person name="Song J.Y."/>
            <person name="Lee S.K."/>
        </authorList>
    </citation>
    <scope>NUCLEOTIDE SEQUENCE [LARGE SCALE GENOMIC DNA]</scope>
    <source>
        <tissue evidence="1">Muscle</tissue>
    </source>
</reference>
<protein>
    <submittedName>
        <fullName evidence="1">Uncharacterized protein</fullName>
    </submittedName>
</protein>
<dbReference type="EMBL" id="SRLO01000800">
    <property type="protein sequence ID" value="TNN46241.1"/>
    <property type="molecule type" value="Genomic_DNA"/>
</dbReference>
<dbReference type="AlphaFoldDB" id="A0A4Z2FZ29"/>
<dbReference type="Proteomes" id="UP000314294">
    <property type="component" value="Unassembled WGS sequence"/>
</dbReference>
<accession>A0A4Z2FZ29</accession>